<gene>
    <name evidence="1" type="ORF">EV702DRAFT_633188</name>
</gene>
<dbReference type="OrthoDB" id="10396975at2759"/>
<evidence type="ECO:0000313" key="2">
    <source>
        <dbReference type="Proteomes" id="UP000714275"/>
    </source>
</evidence>
<protein>
    <submittedName>
        <fullName evidence="1">Uncharacterized protein</fullName>
    </submittedName>
</protein>
<dbReference type="AlphaFoldDB" id="A0A9P6ZM37"/>
<name>A0A9P6ZM37_9AGAM</name>
<comment type="caution">
    <text evidence="1">The sequence shown here is derived from an EMBL/GenBank/DDBJ whole genome shotgun (WGS) entry which is preliminary data.</text>
</comment>
<evidence type="ECO:0000313" key="1">
    <source>
        <dbReference type="EMBL" id="KAG1771870.1"/>
    </source>
</evidence>
<sequence>MHVAQRRGLGDMWVASNRHVLHFTIAMDTEKVILAKADATLTLELGADDNDVLNESINLMNEQLYQIHTKNGDANRGLVK</sequence>
<accession>A0A9P6ZM37</accession>
<keyword evidence="2" id="KW-1185">Reference proteome</keyword>
<dbReference type="EMBL" id="JABBWD010000056">
    <property type="protein sequence ID" value="KAG1771870.1"/>
    <property type="molecule type" value="Genomic_DNA"/>
</dbReference>
<organism evidence="1 2">
    <name type="scientific">Suillus placidus</name>
    <dbReference type="NCBI Taxonomy" id="48579"/>
    <lineage>
        <taxon>Eukaryota</taxon>
        <taxon>Fungi</taxon>
        <taxon>Dikarya</taxon>
        <taxon>Basidiomycota</taxon>
        <taxon>Agaricomycotina</taxon>
        <taxon>Agaricomycetes</taxon>
        <taxon>Agaricomycetidae</taxon>
        <taxon>Boletales</taxon>
        <taxon>Suillineae</taxon>
        <taxon>Suillaceae</taxon>
        <taxon>Suillus</taxon>
    </lineage>
</organism>
<dbReference type="Proteomes" id="UP000714275">
    <property type="component" value="Unassembled WGS sequence"/>
</dbReference>
<reference evidence="1" key="1">
    <citation type="journal article" date="2020" name="New Phytol.">
        <title>Comparative genomics reveals dynamic genome evolution in host specialist ectomycorrhizal fungi.</title>
        <authorList>
            <person name="Lofgren L.A."/>
            <person name="Nguyen N.H."/>
            <person name="Vilgalys R."/>
            <person name="Ruytinx J."/>
            <person name="Liao H.L."/>
            <person name="Branco S."/>
            <person name="Kuo A."/>
            <person name="LaButti K."/>
            <person name="Lipzen A."/>
            <person name="Andreopoulos W."/>
            <person name="Pangilinan J."/>
            <person name="Riley R."/>
            <person name="Hundley H."/>
            <person name="Na H."/>
            <person name="Barry K."/>
            <person name="Grigoriev I.V."/>
            <person name="Stajich J.E."/>
            <person name="Kennedy P.G."/>
        </authorList>
    </citation>
    <scope>NUCLEOTIDE SEQUENCE</scope>
    <source>
        <strain evidence="1">DOB743</strain>
    </source>
</reference>
<proteinExistence type="predicted"/>